<dbReference type="Pfam" id="PF02366">
    <property type="entry name" value="PMT"/>
    <property type="match status" value="1"/>
</dbReference>
<evidence type="ECO:0000256" key="14">
    <source>
        <dbReference type="SAM" id="Phobius"/>
    </source>
</evidence>
<dbReference type="FunFam" id="2.80.10.50:FF:000012">
    <property type="entry name" value="Protein O-mannosyl-transferase 1"/>
    <property type="match status" value="1"/>
</dbReference>
<dbReference type="InterPro" id="IPR027005">
    <property type="entry name" value="PMT-like"/>
</dbReference>
<dbReference type="RefSeq" id="XP_013420330.1">
    <property type="nucleotide sequence ID" value="XM_013564876.1"/>
</dbReference>
<dbReference type="Proteomes" id="UP000085678">
    <property type="component" value="Unplaced"/>
</dbReference>
<evidence type="ECO:0000256" key="1">
    <source>
        <dbReference type="ARBA" id="ARBA00004477"/>
    </source>
</evidence>
<keyword evidence="11 14" id="KW-0472">Membrane</keyword>
<reference evidence="17" key="1">
    <citation type="journal article" date="2015" name="Nat. Commun.">
        <title>The Lingula genome provides insights into brachiopod evolution and the origin of phosphate biomineralization.</title>
        <authorList>
            <person name="Luo Y.J."/>
            <person name="Takeuchi T."/>
            <person name="Koyanagi R."/>
            <person name="Yamada L."/>
            <person name="Kanda M."/>
            <person name="Khalturina M."/>
            <person name="Fujie M."/>
            <person name="Yamasaki S.I."/>
            <person name="Endo K."/>
            <person name="Satoh N."/>
        </authorList>
    </citation>
    <scope>NUCLEOTIDE SEQUENCE</scope>
</reference>
<protein>
    <recommendedName>
        <fullName evidence="4">dolichyl-phosphate-mannose--protein mannosyltransferase</fullName>
        <ecNumber evidence="4">2.4.1.109</ecNumber>
    </recommendedName>
</protein>
<dbReference type="Pfam" id="PF16192">
    <property type="entry name" value="PMT_4TMC"/>
    <property type="match status" value="1"/>
</dbReference>
<dbReference type="GO" id="GO:0005789">
    <property type="term" value="C:endoplasmic reticulum membrane"/>
    <property type="evidence" value="ECO:0007669"/>
    <property type="project" value="UniProtKB-SubCell"/>
</dbReference>
<dbReference type="AlphaFoldDB" id="A0A1S3KCG7"/>
<keyword evidence="9" id="KW-0256">Endoplasmic reticulum</keyword>
<dbReference type="PANTHER" id="PTHR10050:SF51">
    <property type="entry name" value="PROTEIN O-MANNOSYL-TRANSFERASE 1"/>
    <property type="match status" value="1"/>
</dbReference>
<evidence type="ECO:0000256" key="7">
    <source>
        <dbReference type="ARBA" id="ARBA00022692"/>
    </source>
</evidence>
<proteinExistence type="inferred from homology"/>
<dbReference type="SMART" id="SM00472">
    <property type="entry name" value="MIR"/>
    <property type="match status" value="3"/>
</dbReference>
<comment type="catalytic activity">
    <reaction evidence="13">
        <text>a di-trans,poly-cis-dolichyl beta-D-mannosyl phosphate + L-seryl-[protein] = 3-O-(alpha-D-mannosyl)-L-seryl-[protein] + a di-trans,poly-cis-dolichyl phosphate + H(+)</text>
        <dbReference type="Rhea" id="RHEA:17377"/>
        <dbReference type="Rhea" id="RHEA-COMP:9863"/>
        <dbReference type="Rhea" id="RHEA-COMP:13546"/>
        <dbReference type="Rhea" id="RHEA-COMP:19498"/>
        <dbReference type="Rhea" id="RHEA-COMP:19501"/>
        <dbReference type="ChEBI" id="CHEBI:15378"/>
        <dbReference type="ChEBI" id="CHEBI:29999"/>
        <dbReference type="ChEBI" id="CHEBI:57683"/>
        <dbReference type="ChEBI" id="CHEBI:58211"/>
        <dbReference type="ChEBI" id="CHEBI:137321"/>
        <dbReference type="EC" id="2.4.1.109"/>
    </reaction>
</comment>
<dbReference type="InParanoid" id="A0A1S3KCG7"/>
<accession>A0A1S3KCG7</accession>
<name>A0A1S3KCG7_LINAN</name>
<dbReference type="UniPathway" id="UPA00378"/>
<dbReference type="Gene3D" id="2.80.10.50">
    <property type="match status" value="1"/>
</dbReference>
<comment type="pathway">
    <text evidence="2">Protein modification; protein glycosylation.</text>
</comment>
<keyword evidence="10 14" id="KW-1133">Transmembrane helix</keyword>
<evidence type="ECO:0000256" key="4">
    <source>
        <dbReference type="ARBA" id="ARBA00012839"/>
    </source>
</evidence>
<dbReference type="InterPro" id="IPR016093">
    <property type="entry name" value="MIR_motif"/>
</dbReference>
<organism evidence="16 17">
    <name type="scientific">Lingula anatina</name>
    <name type="common">Brachiopod</name>
    <name type="synonym">Lingula unguis</name>
    <dbReference type="NCBI Taxonomy" id="7574"/>
    <lineage>
        <taxon>Eukaryota</taxon>
        <taxon>Metazoa</taxon>
        <taxon>Spiralia</taxon>
        <taxon>Lophotrochozoa</taxon>
        <taxon>Brachiopoda</taxon>
        <taxon>Linguliformea</taxon>
        <taxon>Lingulata</taxon>
        <taxon>Lingulida</taxon>
        <taxon>Linguloidea</taxon>
        <taxon>Lingulidae</taxon>
        <taxon>Lingula</taxon>
    </lineage>
</organism>
<evidence type="ECO:0000256" key="11">
    <source>
        <dbReference type="ARBA" id="ARBA00023136"/>
    </source>
</evidence>
<dbReference type="EC" id="2.4.1.109" evidence="4"/>
<evidence type="ECO:0000256" key="8">
    <source>
        <dbReference type="ARBA" id="ARBA00022737"/>
    </source>
</evidence>
<evidence type="ECO:0000256" key="5">
    <source>
        <dbReference type="ARBA" id="ARBA00022676"/>
    </source>
</evidence>
<comment type="catalytic activity">
    <reaction evidence="12">
        <text>a di-trans,poly-cis-dolichyl beta-D-mannosyl phosphate + L-threonyl-[protein] = 3-O-(alpha-D-mannosyl)-L-threonyl-[protein] + a di-trans,poly-cis-dolichyl phosphate + H(+)</text>
        <dbReference type="Rhea" id="RHEA:53396"/>
        <dbReference type="Rhea" id="RHEA-COMP:11060"/>
        <dbReference type="Rhea" id="RHEA-COMP:13547"/>
        <dbReference type="Rhea" id="RHEA-COMP:19498"/>
        <dbReference type="Rhea" id="RHEA-COMP:19501"/>
        <dbReference type="ChEBI" id="CHEBI:15378"/>
        <dbReference type="ChEBI" id="CHEBI:30013"/>
        <dbReference type="ChEBI" id="CHEBI:57683"/>
        <dbReference type="ChEBI" id="CHEBI:58211"/>
        <dbReference type="ChEBI" id="CHEBI:137323"/>
        <dbReference type="EC" id="2.4.1.109"/>
    </reaction>
</comment>
<dbReference type="OrthoDB" id="292747at2759"/>
<feature type="transmembrane region" description="Helical" evidence="14">
    <location>
        <begin position="589"/>
        <end position="611"/>
    </location>
</feature>
<feature type="transmembrane region" description="Helical" evidence="14">
    <location>
        <begin position="259"/>
        <end position="281"/>
    </location>
</feature>
<feature type="domain" description="MIR" evidence="15">
    <location>
        <begin position="383"/>
        <end position="443"/>
    </location>
</feature>
<evidence type="ECO:0000256" key="6">
    <source>
        <dbReference type="ARBA" id="ARBA00022679"/>
    </source>
</evidence>
<evidence type="ECO:0000259" key="15">
    <source>
        <dbReference type="PROSITE" id="PS50919"/>
    </source>
</evidence>
<dbReference type="InterPro" id="IPR003342">
    <property type="entry name" value="ArnT-like_N"/>
</dbReference>
<evidence type="ECO:0000256" key="2">
    <source>
        <dbReference type="ARBA" id="ARBA00004922"/>
    </source>
</evidence>
<evidence type="ECO:0000256" key="12">
    <source>
        <dbReference type="ARBA" id="ARBA00045085"/>
    </source>
</evidence>
<evidence type="ECO:0000313" key="17">
    <source>
        <dbReference type="RefSeq" id="XP_013420330.1"/>
    </source>
</evidence>
<dbReference type="InterPro" id="IPR036300">
    <property type="entry name" value="MIR_dom_sf"/>
</dbReference>
<feature type="transmembrane region" description="Helical" evidence="14">
    <location>
        <begin position="696"/>
        <end position="713"/>
    </location>
</feature>
<keyword evidence="5" id="KW-0328">Glycosyltransferase</keyword>
<keyword evidence="8" id="KW-0677">Repeat</keyword>
<keyword evidence="6" id="KW-0808">Transferase</keyword>
<feature type="domain" description="MIR" evidence="15">
    <location>
        <begin position="449"/>
        <end position="505"/>
    </location>
</feature>
<dbReference type="CDD" id="cd23281">
    <property type="entry name" value="beta-trefoil_MIR_POMT1"/>
    <property type="match status" value="1"/>
</dbReference>
<feature type="transmembrane region" description="Helical" evidence="14">
    <location>
        <begin position="623"/>
        <end position="643"/>
    </location>
</feature>
<dbReference type="PANTHER" id="PTHR10050">
    <property type="entry name" value="DOLICHYL-PHOSPHATE-MANNOSE--PROTEIN MANNOSYLTRANSFERASE"/>
    <property type="match status" value="1"/>
</dbReference>
<feature type="transmembrane region" description="Helical" evidence="14">
    <location>
        <begin position="218"/>
        <end position="238"/>
    </location>
</feature>
<sequence>MEKKTEKLSSEDSKCQKEKGLQSTHSKTVLAHGCVQTTLFAITLVLREREIEKPNEIVFDELFFGKYAGFYIKNTFFYDLNPPLGKMLFALVGYLCGYTGDFVYENIGKEYDANVPVWQMRLIPAICGSLVVPLAYQVFIEMGLRQGTAVLASFIIICDNSLHTQSRFMLMESMMQMFNLLSLIGYLKFRKLKNRPFSPAWFTCLAVMGLSWGCSLSIKYGGFFTGLLILVLVVRDFWELLDDKTIPDFTMWLHFLSRLVMVVVLPVLFYVGLFYIHFALLTKSGVYDGNMSSKFQASLEGGLAAITRGQPQHIAYGSQITIRHSYGKPCWLHSHAFNYPKYYEGKRGSSQQQQVTCYNFKDPNNWWVVKHPDKDDLNVDEPPVHVKHGDIVQLLHGKTGRYLNSHDVGAPVSNHHQEVSCYIDFNFTNGRVPPQNWWKVDIINRDSEGDTWKIITSQVRFIHLNTSQVLKTSGKILPEWGFSQNEVVTDTNIGQETAMWNAEEHRYTKSGETAEKASNKGNLIPTQPTQLSFWEKFKELQVKMLYTRHDADLDHRYGSTPLDWPLMYKNVAYWAASNVKRQIHLLGNPLLYCTGTLALLTYCAVLLFYLLRRQRDIRDLPEAMWQQFVLVGELLLGGFLVNFVPYFMQDRTMFLHHYLPGVLFKFMVLAAVIDHVYSVLNYITQHNRLANQVSKFTFVAAVLVWCSAVYHQFDKYRVLNQGTTILTPDHLQKLQWRESWDFVYSL</sequence>
<dbReference type="Pfam" id="PF02815">
    <property type="entry name" value="MIR"/>
    <property type="match status" value="1"/>
</dbReference>
<dbReference type="InterPro" id="IPR032421">
    <property type="entry name" value="PMT_4TMC"/>
</dbReference>
<dbReference type="GO" id="GO:0004169">
    <property type="term" value="F:dolichyl-phosphate-mannose-protein mannosyltransferase activity"/>
    <property type="evidence" value="ECO:0007669"/>
    <property type="project" value="UniProtKB-EC"/>
</dbReference>
<dbReference type="FunCoup" id="A0A1S3KCG7">
    <property type="interactions" value="434"/>
</dbReference>
<dbReference type="GeneID" id="106180766"/>
<evidence type="ECO:0000256" key="13">
    <source>
        <dbReference type="ARBA" id="ARBA00045102"/>
    </source>
</evidence>
<keyword evidence="7 14" id="KW-0812">Transmembrane</keyword>
<evidence type="ECO:0000256" key="9">
    <source>
        <dbReference type="ARBA" id="ARBA00022824"/>
    </source>
</evidence>
<dbReference type="KEGG" id="lak:106180766"/>
<dbReference type="PROSITE" id="PS50919">
    <property type="entry name" value="MIR"/>
    <property type="match status" value="3"/>
</dbReference>
<dbReference type="SUPFAM" id="SSF82109">
    <property type="entry name" value="MIR domain"/>
    <property type="match status" value="1"/>
</dbReference>
<dbReference type="STRING" id="7574.A0A1S3KCG7"/>
<comment type="similarity">
    <text evidence="3">Belongs to the glycosyltransferase 39 family.</text>
</comment>
<keyword evidence="16" id="KW-1185">Reference proteome</keyword>
<comment type="subcellular location">
    <subcellularLocation>
        <location evidence="1">Endoplasmic reticulum membrane</location>
        <topology evidence="1">Multi-pass membrane protein</topology>
    </subcellularLocation>
</comment>
<reference evidence="17" key="2">
    <citation type="submission" date="2025-08" db="UniProtKB">
        <authorList>
            <consortium name="RefSeq"/>
        </authorList>
    </citation>
    <scope>IDENTIFICATION</scope>
</reference>
<evidence type="ECO:0000256" key="3">
    <source>
        <dbReference type="ARBA" id="ARBA00007222"/>
    </source>
</evidence>
<feature type="domain" description="MIR" evidence="15">
    <location>
        <begin position="311"/>
        <end position="372"/>
    </location>
</feature>
<evidence type="ECO:0000256" key="10">
    <source>
        <dbReference type="ARBA" id="ARBA00022989"/>
    </source>
</evidence>
<evidence type="ECO:0000313" key="16">
    <source>
        <dbReference type="Proteomes" id="UP000085678"/>
    </source>
</evidence>
<gene>
    <name evidence="17" type="primary">LOC106180766</name>
</gene>